<organism evidence="2 3">
    <name type="scientific">Protea cynaroides</name>
    <dbReference type="NCBI Taxonomy" id="273540"/>
    <lineage>
        <taxon>Eukaryota</taxon>
        <taxon>Viridiplantae</taxon>
        <taxon>Streptophyta</taxon>
        <taxon>Embryophyta</taxon>
        <taxon>Tracheophyta</taxon>
        <taxon>Spermatophyta</taxon>
        <taxon>Magnoliopsida</taxon>
        <taxon>Proteales</taxon>
        <taxon>Proteaceae</taxon>
        <taxon>Protea</taxon>
    </lineage>
</organism>
<dbReference type="AlphaFoldDB" id="A0A9Q0R3L2"/>
<dbReference type="PANTHER" id="PTHR37260:SF2">
    <property type="entry name" value="PROTEIN ECERIFERUM 16"/>
    <property type="match status" value="1"/>
</dbReference>
<evidence type="ECO:0000313" key="2">
    <source>
        <dbReference type="EMBL" id="KAJ4981732.1"/>
    </source>
</evidence>
<reference evidence="2" key="1">
    <citation type="journal article" date="2023" name="Plant J.">
        <title>The genome of the king protea, Protea cynaroides.</title>
        <authorList>
            <person name="Chang J."/>
            <person name="Duong T.A."/>
            <person name="Schoeman C."/>
            <person name="Ma X."/>
            <person name="Roodt D."/>
            <person name="Barker N."/>
            <person name="Li Z."/>
            <person name="Van de Peer Y."/>
            <person name="Mizrachi E."/>
        </authorList>
    </citation>
    <scope>NUCLEOTIDE SEQUENCE</scope>
    <source>
        <tissue evidence="2">Young leaves</tissue>
    </source>
</reference>
<feature type="compositionally biased region" description="Basic residues" evidence="1">
    <location>
        <begin position="7"/>
        <end position="22"/>
    </location>
</feature>
<feature type="compositionally biased region" description="Polar residues" evidence="1">
    <location>
        <begin position="39"/>
        <end position="49"/>
    </location>
</feature>
<dbReference type="PANTHER" id="PTHR37260">
    <property type="entry name" value="PHOSPHORELAY PROTEIN"/>
    <property type="match status" value="1"/>
</dbReference>
<dbReference type="Proteomes" id="UP001141806">
    <property type="component" value="Unassembled WGS sequence"/>
</dbReference>
<dbReference type="OrthoDB" id="685075at2759"/>
<comment type="caution">
    <text evidence="2">The sequence shown here is derived from an EMBL/GenBank/DDBJ whole genome shotgun (WGS) entry which is preliminary data.</text>
</comment>
<protein>
    <submittedName>
        <fullName evidence="2">Uncharacterized protein</fullName>
    </submittedName>
</protein>
<evidence type="ECO:0000256" key="1">
    <source>
        <dbReference type="SAM" id="MobiDB-lite"/>
    </source>
</evidence>
<evidence type="ECO:0000313" key="3">
    <source>
        <dbReference type="Proteomes" id="UP001141806"/>
    </source>
</evidence>
<name>A0A9Q0R3L2_9MAGN</name>
<proteinExistence type="predicted"/>
<feature type="region of interest" description="Disordered" evidence="1">
    <location>
        <begin position="1"/>
        <end position="71"/>
    </location>
</feature>
<accession>A0A9Q0R3L2</accession>
<dbReference type="EMBL" id="JAMYWD010000001">
    <property type="protein sequence ID" value="KAJ4981732.1"/>
    <property type="molecule type" value="Genomic_DNA"/>
</dbReference>
<gene>
    <name evidence="2" type="ORF">NE237_032569</name>
</gene>
<keyword evidence="3" id="KW-1185">Reference proteome</keyword>
<dbReference type="InterPro" id="IPR053342">
    <property type="entry name" value="Exosome_cofactor/PTGS_suppr"/>
</dbReference>
<sequence length="434" mass="47304">MDTKALAKSKRAHSQHHSKSKRPPPNQASKVPSVVATASAGNTQKPSGKQTREKSRQSHGSTTALPSNWDRYDEEEFDLGSEDLSLGSTSGASDVVAPHSKGADYGYLISQAQSQLQSQYDPDPDGLALFHDTFPDFNQGRSSMLSIKGNRILSWIRDDAFIVDENVTTSYEAPFLSLDLHTLAGQLEKIDISERLFIEPGLLPPELETEGSKESNRLESDHFETACESEVAESRSDKLYHERADGEMVVDYKNDTPATTSSEHPGPLLTHERALSINPVNIDSSLSEQTDTTEVIGSISRLSLSSMDSNKKSSRFEAAVAEAELDLLLDSLGDSQFLDHSGLHDEISNSIPVVGQEPSTSSLGVTPVQAQVVLKSIPVTVNLDDAVDDLLWGASSPRNQDKLPKPQRDLHSTTFVSGSNSKVLEDFDSWLDTI</sequence>